<dbReference type="EMBL" id="AP019514">
    <property type="protein sequence ID" value="BBI60546.1"/>
    <property type="molecule type" value="Genomic_DNA"/>
</dbReference>
<evidence type="ECO:0000313" key="2">
    <source>
        <dbReference type="Proteomes" id="UP000320231"/>
    </source>
</evidence>
<proteinExistence type="predicted"/>
<evidence type="ECO:0000313" key="1">
    <source>
        <dbReference type="EMBL" id="BBI60546.1"/>
    </source>
</evidence>
<reference evidence="1 2" key="1">
    <citation type="journal article" date="2019" name="Microbiol. Resour. Announc.">
        <title>Complete Genome Sequence of Halomonas sulfidaeris Strain Esulfide1 Isolated from a Metal Sulfide Rock at a Depth of 2,200 Meters, Obtained Using Nanopore Sequencing.</title>
        <authorList>
            <person name="Saito M."/>
            <person name="Nishigata A."/>
            <person name="Galipon J."/>
            <person name="Arakawa K."/>
        </authorList>
    </citation>
    <scope>NUCLEOTIDE SEQUENCE [LARGE SCALE GENOMIC DNA]</scope>
    <source>
        <strain evidence="1 2">ATCC BAA-803</strain>
    </source>
</reference>
<sequence>MRERRPERWEKFCKANPQASEQVFVQKVVRELERAGTLEVLRHGFKVPGWRSTCAVSSLTTL</sequence>
<dbReference type="AlphaFoldDB" id="A0A455U3F7"/>
<name>A0A455U3F7_9GAMM</name>
<organism evidence="1 2">
    <name type="scientific">Vreelandella sulfidaeris</name>
    <dbReference type="NCBI Taxonomy" id="115553"/>
    <lineage>
        <taxon>Bacteria</taxon>
        <taxon>Pseudomonadati</taxon>
        <taxon>Pseudomonadota</taxon>
        <taxon>Gammaproteobacteria</taxon>
        <taxon>Oceanospirillales</taxon>
        <taxon>Halomonadaceae</taxon>
        <taxon>Vreelandella</taxon>
    </lineage>
</organism>
<dbReference type="Proteomes" id="UP000320231">
    <property type="component" value="Chromosome"/>
</dbReference>
<dbReference type="KEGG" id="hsr:HSBAA_18520"/>
<accession>A0A455U3F7</accession>
<gene>
    <name evidence="1" type="ORF">HSBAA_18520</name>
</gene>
<protein>
    <submittedName>
        <fullName evidence="1">Uncharacterized protein</fullName>
    </submittedName>
</protein>